<evidence type="ECO:0000259" key="8">
    <source>
        <dbReference type="PROSITE" id="PS51352"/>
    </source>
</evidence>
<protein>
    <recommendedName>
        <fullName evidence="1">protein-disulfide reductase</fullName>
        <ecNumber evidence="1">1.8.1.8</ecNumber>
    </recommendedName>
</protein>
<evidence type="ECO:0000256" key="2">
    <source>
        <dbReference type="ARBA" id="ARBA00022737"/>
    </source>
</evidence>
<dbReference type="PANTHER" id="PTHR13871:SF96">
    <property type="entry name" value="THIOREDOXIN DOMAIN-CONTAINING PROTEIN"/>
    <property type="match status" value="1"/>
</dbReference>
<dbReference type="InterPro" id="IPR045870">
    <property type="entry name" value="TryX_NRX_thioredoxin_dom"/>
</dbReference>
<dbReference type="EMBL" id="GCHU01013583">
    <property type="protein sequence ID" value="JAG87057.1"/>
    <property type="molecule type" value="Transcribed_RNA"/>
</dbReference>
<dbReference type="Pfam" id="PF13905">
    <property type="entry name" value="Thioredoxin_8"/>
    <property type="match status" value="2"/>
</dbReference>
<dbReference type="SUPFAM" id="SSF57889">
    <property type="entry name" value="Cysteine-rich domain"/>
    <property type="match status" value="1"/>
</dbReference>
<dbReference type="Gene3D" id="3.40.30.10">
    <property type="entry name" value="Glutaredoxin"/>
    <property type="match status" value="2"/>
</dbReference>
<dbReference type="EC" id="1.8.1.8" evidence="1"/>
<feature type="domain" description="Thioredoxin" evidence="8">
    <location>
        <begin position="181"/>
        <end position="328"/>
    </location>
</feature>
<organism evidence="9">
    <name type="scientific">Wollemia nobilis</name>
    <dbReference type="NCBI Taxonomy" id="56998"/>
    <lineage>
        <taxon>Eukaryota</taxon>
        <taxon>Viridiplantae</taxon>
        <taxon>Streptophyta</taxon>
        <taxon>Embryophyta</taxon>
        <taxon>Tracheophyta</taxon>
        <taxon>Spermatophyta</taxon>
        <taxon>Pinopsida</taxon>
        <taxon>Pinidae</taxon>
        <taxon>Conifers II</taxon>
        <taxon>Araucariales</taxon>
        <taxon>Araucariaceae</taxon>
        <taxon>Wollemia</taxon>
    </lineage>
</organism>
<evidence type="ECO:0000256" key="4">
    <source>
        <dbReference type="ARBA" id="ARBA00023027"/>
    </source>
</evidence>
<dbReference type="PANTHER" id="PTHR13871">
    <property type="entry name" value="THIOREDOXIN"/>
    <property type="match status" value="1"/>
</dbReference>
<comment type="catalytic activity">
    <reaction evidence="7">
        <text>[protein]-dithiol + NADP(+) = [protein]-disulfide + NADPH + H(+)</text>
        <dbReference type="Rhea" id="RHEA:18753"/>
        <dbReference type="Rhea" id="RHEA-COMP:10593"/>
        <dbReference type="Rhea" id="RHEA-COMP:10594"/>
        <dbReference type="ChEBI" id="CHEBI:15378"/>
        <dbReference type="ChEBI" id="CHEBI:29950"/>
        <dbReference type="ChEBI" id="CHEBI:50058"/>
        <dbReference type="ChEBI" id="CHEBI:57783"/>
        <dbReference type="ChEBI" id="CHEBI:58349"/>
        <dbReference type="EC" id="1.8.1.8"/>
    </reaction>
</comment>
<reference evidence="9" key="1">
    <citation type="submission" date="2015-02" db="EMBL/GenBank/DDBJ databases">
        <title>A transcriptome of Wollemia nobilis - a relic of Gondwana.</title>
        <authorList>
            <person name="Chia J.Y."/>
            <person name="Leong Y.S."/>
            <person name="Abdul Karim S."/>
            <person name="Wan Azmi N."/>
            <person name="Hercus R."/>
            <person name="Croft L."/>
        </authorList>
    </citation>
    <scope>NUCLEOTIDE SEQUENCE</scope>
    <source>
        <strain evidence="9">MaeBrown</strain>
        <tissue evidence="9">Leaf</tissue>
    </source>
</reference>
<proteinExistence type="inferred from homology"/>
<dbReference type="InterPro" id="IPR052259">
    <property type="entry name" value="Nucleoredoxin-like"/>
</dbReference>
<comment type="catalytic activity">
    <reaction evidence="6">
        <text>[protein]-dithiol + NAD(+) = [protein]-disulfide + NADH + H(+)</text>
        <dbReference type="Rhea" id="RHEA:18749"/>
        <dbReference type="Rhea" id="RHEA-COMP:10593"/>
        <dbReference type="Rhea" id="RHEA-COMP:10594"/>
        <dbReference type="ChEBI" id="CHEBI:15378"/>
        <dbReference type="ChEBI" id="CHEBI:29950"/>
        <dbReference type="ChEBI" id="CHEBI:50058"/>
        <dbReference type="ChEBI" id="CHEBI:57540"/>
        <dbReference type="ChEBI" id="CHEBI:57945"/>
        <dbReference type="EC" id="1.8.1.8"/>
    </reaction>
</comment>
<comment type="similarity">
    <text evidence="5">Belongs to the nucleoredoxin family.</text>
</comment>
<evidence type="ECO:0000256" key="3">
    <source>
        <dbReference type="ARBA" id="ARBA00023002"/>
    </source>
</evidence>
<dbReference type="InterPro" id="IPR004146">
    <property type="entry name" value="DC1"/>
</dbReference>
<dbReference type="GO" id="GO:0004791">
    <property type="term" value="F:thioredoxin-disulfide reductase (NADPH) activity"/>
    <property type="evidence" value="ECO:0007669"/>
    <property type="project" value="InterPro"/>
</dbReference>
<evidence type="ECO:0000256" key="7">
    <source>
        <dbReference type="ARBA" id="ARBA00047804"/>
    </source>
</evidence>
<dbReference type="AlphaFoldDB" id="A0A0C9S4V9"/>
<evidence type="ECO:0000256" key="5">
    <source>
        <dbReference type="ARBA" id="ARBA00025782"/>
    </source>
</evidence>
<name>A0A0C9S4V9_9CONI</name>
<evidence type="ECO:0000313" key="9">
    <source>
        <dbReference type="EMBL" id="JAG87057.1"/>
    </source>
</evidence>
<dbReference type="Pfam" id="PF03107">
    <property type="entry name" value="C1_2"/>
    <property type="match status" value="1"/>
</dbReference>
<dbReference type="SUPFAM" id="SSF52833">
    <property type="entry name" value="Thioredoxin-like"/>
    <property type="match status" value="2"/>
</dbReference>
<keyword evidence="4" id="KW-0520">NAD</keyword>
<keyword evidence="3" id="KW-0560">Oxidoreductase</keyword>
<dbReference type="CDD" id="cd03009">
    <property type="entry name" value="TryX_like_TryX_NRX"/>
    <property type="match status" value="2"/>
</dbReference>
<feature type="domain" description="Thioredoxin" evidence="8">
    <location>
        <begin position="4"/>
        <end position="168"/>
    </location>
</feature>
<evidence type="ECO:0000256" key="1">
    <source>
        <dbReference type="ARBA" id="ARBA00012612"/>
    </source>
</evidence>
<dbReference type="PROSITE" id="PS51352">
    <property type="entry name" value="THIOREDOXIN_2"/>
    <property type="match status" value="2"/>
</dbReference>
<dbReference type="InterPro" id="IPR013766">
    <property type="entry name" value="Thioredoxin_domain"/>
</dbReference>
<accession>A0A0C9S4V9</accession>
<dbReference type="InterPro" id="IPR046349">
    <property type="entry name" value="C1-like_sf"/>
</dbReference>
<dbReference type="InterPro" id="IPR012336">
    <property type="entry name" value="Thioredoxin-like_fold"/>
</dbReference>
<sequence>MAEMDEQKNTPMAEAQQGLGSLLCSEERDFLIRNNGDQVAVSELVGKTVCLYFSAHWCRPCRGVTPELIQFYNELKRRGEELEIVFISRDRDEASFQEYFGSMPWLALPFGDKTGKDLSRYFQIEGIPTLIVLGPDGKTLQTEGVELIMEHGVSIYPFTKERLDELKAQDEARRAAQTLESLITSEERDFVITHDSGRVPVSELTGKTVGLYFSAHWCPPCRRFTPKLAQVYTELKQEKKAFEIVFLSSDRDQAAFEEYYTTMPWLAVPFGDKVEKDLSRYFYVEGIPTLIIIGPDGKTVTTDGTSIVSVDGAKAYPFTETRLAELQKEMEEKAKTWPKEVKHSLHEHPLVLTQRKAYGCDGCQGGGSGWSFWCKECEFDLHPDCALKEQQSEMNENGASNEENKAAGIICEGDVCRKV</sequence>
<dbReference type="InterPro" id="IPR036249">
    <property type="entry name" value="Thioredoxin-like_sf"/>
</dbReference>
<evidence type="ECO:0000256" key="6">
    <source>
        <dbReference type="ARBA" id="ARBA00047388"/>
    </source>
</evidence>
<keyword evidence="2" id="KW-0677">Repeat</keyword>